<evidence type="ECO:0000259" key="5">
    <source>
        <dbReference type="Pfam" id="PF00082"/>
    </source>
</evidence>
<gene>
    <name evidence="6" type="ORF">AB6713_18035</name>
</gene>
<dbReference type="InterPro" id="IPR036852">
    <property type="entry name" value="Peptidase_S8/S53_dom_sf"/>
</dbReference>
<dbReference type="RefSeq" id="WP_370562843.1">
    <property type="nucleotide sequence ID" value="NZ_JBFWIB010000002.1"/>
</dbReference>
<comment type="caution">
    <text evidence="6">The sequence shown here is derived from an EMBL/GenBank/DDBJ whole genome shotgun (WGS) entry which is preliminary data.</text>
</comment>
<dbReference type="CDD" id="cd04847">
    <property type="entry name" value="Peptidases_S8_Subtilisin_like_2"/>
    <property type="match status" value="1"/>
</dbReference>
<keyword evidence="3" id="KW-0378">Hydrolase</keyword>
<dbReference type="Gene3D" id="3.40.50.200">
    <property type="entry name" value="Peptidase S8/S53 domain"/>
    <property type="match status" value="1"/>
</dbReference>
<keyword evidence="4" id="KW-0720">Serine protease</keyword>
<evidence type="ECO:0000256" key="3">
    <source>
        <dbReference type="ARBA" id="ARBA00022801"/>
    </source>
</evidence>
<name>A0ABV4HYU5_9GAMM</name>
<dbReference type="SUPFAM" id="SSF52743">
    <property type="entry name" value="Subtilisin-like"/>
    <property type="match status" value="1"/>
</dbReference>
<evidence type="ECO:0000256" key="2">
    <source>
        <dbReference type="ARBA" id="ARBA00022670"/>
    </source>
</evidence>
<dbReference type="Proteomes" id="UP001566331">
    <property type="component" value="Unassembled WGS sequence"/>
</dbReference>
<keyword evidence="7" id="KW-1185">Reference proteome</keyword>
<keyword evidence="2" id="KW-0645">Protease</keyword>
<protein>
    <submittedName>
        <fullName evidence="6">S8 family peptidase</fullName>
    </submittedName>
</protein>
<evidence type="ECO:0000256" key="4">
    <source>
        <dbReference type="ARBA" id="ARBA00022825"/>
    </source>
</evidence>
<dbReference type="InterPro" id="IPR034074">
    <property type="entry name" value="Y4bN_pept_dom"/>
</dbReference>
<dbReference type="EMBL" id="JBFWIC010000037">
    <property type="protein sequence ID" value="MEZ0476495.1"/>
    <property type="molecule type" value="Genomic_DNA"/>
</dbReference>
<accession>A0ABV4HYU5</accession>
<dbReference type="InterPro" id="IPR000209">
    <property type="entry name" value="Peptidase_S8/S53_dom"/>
</dbReference>
<dbReference type="PRINTS" id="PR00723">
    <property type="entry name" value="SUBTILISIN"/>
</dbReference>
<organism evidence="6 7">
    <name type="scientific">Luteimonas salinilitoris</name>
    <dbReference type="NCBI Taxonomy" id="3237697"/>
    <lineage>
        <taxon>Bacteria</taxon>
        <taxon>Pseudomonadati</taxon>
        <taxon>Pseudomonadota</taxon>
        <taxon>Gammaproteobacteria</taxon>
        <taxon>Lysobacterales</taxon>
        <taxon>Lysobacteraceae</taxon>
        <taxon>Luteimonas</taxon>
    </lineage>
</organism>
<feature type="domain" description="Peptidase S8/S53" evidence="5">
    <location>
        <begin position="331"/>
        <end position="583"/>
    </location>
</feature>
<proteinExistence type="inferred from homology"/>
<comment type="similarity">
    <text evidence="1">Belongs to the peptidase S8 family.</text>
</comment>
<reference evidence="6 7" key="1">
    <citation type="submission" date="2024-07" db="EMBL/GenBank/DDBJ databases">
        <title>Luteimonas salilacus sp. nov., isolated from the shore soil of Salt Lake in Tibet of China.</title>
        <authorList>
            <person name="Zhang X."/>
            <person name="Li A."/>
        </authorList>
    </citation>
    <scope>NUCLEOTIDE SEQUENCE [LARGE SCALE GENOMIC DNA]</scope>
    <source>
        <strain evidence="6 7">B3-2-R+30</strain>
    </source>
</reference>
<sequence>MPNNPLQVVLNANDYQHIPERTGGGAVKDFFQGHDDEFVAHREQLLTDLDQIGRAMVRGDRPVLTYMHVTLNEEAWAKTKRPTMKVMPPSKVPLVGGTNLGDMIVELTPENIEAIRGSISAAEKDVPMVPDKETNVLKPKPSRERGEVGAIRALRAHRAADRRAFSAQEAIAWLADPRTGGMYLVETFIDPRPQDSKEIRRLRQRAVEAFTHLQEGLAQLELPLEVEDTKERWQSVRLLLLRLGSNQVADHETLLRFLDEHPIVRRVALPPILKAEHAAQGPAAGAIAAMAAPQAAGAYPVLGIIDTGVSIIPTLEPWCVGRTDLVPGAIQDRSHGTFIAGLSAAAQALNPHPVFGEVPCKFFDLGLHPTQADVYDDVYPRGFMDFLEQLDAELPVAVAAGVRIFNMSLSIERQVSDAGYSDYATILDEIADKHDVIFVLPAGNLEAAICRPAWPDEPADVAQMLAGYRHIGQDRLFQPAESVRAISVGAVDPPDANGQMRPTVYTRRGPSTALGLKPDVAHVGGQGGRTPNLFSVGSGGQLTSGSGTSYAAPIAAKTLAALNHLIEGDLQRETLIGLLIHHAALPAPLGHAQVSKFAADFVGHGVPAHALDMLVTDDHRITLAFIGTLQASHELAFPFTWPGSLVSAKGACRGRARLTLAYRTPTHRQFGAEYVRVNMEAYLRQEHIDTTTGEVSWKGRLKSEGKIYERHLIEHGHKWWPIKRYEQALPKGQGNSSQWRLVVDSLCRTDVEFPAEGIPFAAILSLDDPRGQASVFDELRQTLRNSGAKIADIRTAQRVVPRV</sequence>
<evidence type="ECO:0000256" key="1">
    <source>
        <dbReference type="ARBA" id="ARBA00011073"/>
    </source>
</evidence>
<dbReference type="InterPro" id="IPR050131">
    <property type="entry name" value="Peptidase_S8_subtilisin-like"/>
</dbReference>
<evidence type="ECO:0000313" key="7">
    <source>
        <dbReference type="Proteomes" id="UP001566331"/>
    </source>
</evidence>
<dbReference type="Pfam" id="PF00082">
    <property type="entry name" value="Peptidase_S8"/>
    <property type="match status" value="1"/>
</dbReference>
<dbReference type="PANTHER" id="PTHR43806">
    <property type="entry name" value="PEPTIDASE S8"/>
    <property type="match status" value="1"/>
</dbReference>
<dbReference type="InterPro" id="IPR015500">
    <property type="entry name" value="Peptidase_S8_subtilisin-rel"/>
</dbReference>
<dbReference type="PANTHER" id="PTHR43806:SF11">
    <property type="entry name" value="CEREVISIN-RELATED"/>
    <property type="match status" value="1"/>
</dbReference>
<evidence type="ECO:0000313" key="6">
    <source>
        <dbReference type="EMBL" id="MEZ0476495.1"/>
    </source>
</evidence>